<dbReference type="RefSeq" id="WP_386045268.1">
    <property type="nucleotide sequence ID" value="NZ_JBHUIO010000005.1"/>
</dbReference>
<accession>A0ABW4ZX88</accession>
<dbReference type="InterPro" id="IPR012545">
    <property type="entry name" value="DUF1697"/>
</dbReference>
<dbReference type="Gene3D" id="3.30.70.1280">
    <property type="entry name" value="SP0830-like domains"/>
    <property type="match status" value="1"/>
</dbReference>
<keyword evidence="2" id="KW-1185">Reference proteome</keyword>
<sequence length="183" mass="20324">MTIYLALLRGINVGGNKKIKMAELKQMLEEMGLSQVKTYIQSGNVLFVSDEEADSLQKRIEERIELTFGFSAAVLLRTAAELKNVLEHCPFSFESLVEGESIHVSFLSAALSQEEIDTLSASSFAPDEFQIIGKEAYMLLRQSILDSKLPIQLQKIVGTMTARNWKTVLKLGALAETISHSNK</sequence>
<dbReference type="SUPFAM" id="SSF160379">
    <property type="entry name" value="SP0830-like"/>
    <property type="match status" value="1"/>
</dbReference>
<reference evidence="2" key="1">
    <citation type="journal article" date="2019" name="Int. J. Syst. Evol. Microbiol.">
        <title>The Global Catalogue of Microorganisms (GCM) 10K type strain sequencing project: providing services to taxonomists for standard genome sequencing and annotation.</title>
        <authorList>
            <consortium name="The Broad Institute Genomics Platform"/>
            <consortium name="The Broad Institute Genome Sequencing Center for Infectious Disease"/>
            <person name="Wu L."/>
            <person name="Ma J."/>
        </authorList>
    </citation>
    <scope>NUCLEOTIDE SEQUENCE [LARGE SCALE GENOMIC DNA]</scope>
    <source>
        <strain evidence="2">CGMCC 1.13574</strain>
    </source>
</reference>
<dbReference type="Pfam" id="PF08002">
    <property type="entry name" value="DUF1697"/>
    <property type="match status" value="1"/>
</dbReference>
<comment type="caution">
    <text evidence="1">The sequence shown here is derived from an EMBL/GenBank/DDBJ whole genome shotgun (WGS) entry which is preliminary data.</text>
</comment>
<protein>
    <submittedName>
        <fullName evidence="1">DUF1697 domain-containing protein</fullName>
    </submittedName>
</protein>
<evidence type="ECO:0000313" key="2">
    <source>
        <dbReference type="Proteomes" id="UP001597343"/>
    </source>
</evidence>
<dbReference type="PIRSF" id="PIRSF008502">
    <property type="entry name" value="UCP008502"/>
    <property type="match status" value="1"/>
</dbReference>
<dbReference type="EMBL" id="JBHUIO010000005">
    <property type="protein sequence ID" value="MFD2169820.1"/>
    <property type="molecule type" value="Genomic_DNA"/>
</dbReference>
<gene>
    <name evidence="1" type="ORF">ACFSOY_07400</name>
</gene>
<dbReference type="PANTHER" id="PTHR36439:SF1">
    <property type="entry name" value="DUF1697 DOMAIN-CONTAINING PROTEIN"/>
    <property type="match status" value="1"/>
</dbReference>
<organism evidence="1 2">
    <name type="scientific">Tumebacillus lipolyticus</name>
    <dbReference type="NCBI Taxonomy" id="1280370"/>
    <lineage>
        <taxon>Bacteria</taxon>
        <taxon>Bacillati</taxon>
        <taxon>Bacillota</taxon>
        <taxon>Bacilli</taxon>
        <taxon>Bacillales</taxon>
        <taxon>Alicyclobacillaceae</taxon>
        <taxon>Tumebacillus</taxon>
    </lineage>
</organism>
<dbReference type="PANTHER" id="PTHR36439">
    <property type="entry name" value="BLL4334 PROTEIN"/>
    <property type="match status" value="1"/>
</dbReference>
<name>A0ABW4ZX88_9BACL</name>
<proteinExistence type="predicted"/>
<dbReference type="Proteomes" id="UP001597343">
    <property type="component" value="Unassembled WGS sequence"/>
</dbReference>
<evidence type="ECO:0000313" key="1">
    <source>
        <dbReference type="EMBL" id="MFD2169820.1"/>
    </source>
</evidence>